<accession>A0A182EP06</accession>
<organism evidence="3">
    <name type="scientific">Onchocerca ochengi</name>
    <name type="common">Filarial nematode worm</name>
    <dbReference type="NCBI Taxonomy" id="42157"/>
    <lineage>
        <taxon>Eukaryota</taxon>
        <taxon>Metazoa</taxon>
        <taxon>Ecdysozoa</taxon>
        <taxon>Nematoda</taxon>
        <taxon>Chromadorea</taxon>
        <taxon>Rhabditida</taxon>
        <taxon>Spirurina</taxon>
        <taxon>Spiruromorpha</taxon>
        <taxon>Filarioidea</taxon>
        <taxon>Onchocercidae</taxon>
        <taxon>Onchocerca</taxon>
    </lineage>
</organism>
<dbReference type="EMBL" id="UYRW01005128">
    <property type="protein sequence ID" value="VDM93537.1"/>
    <property type="molecule type" value="Genomic_DNA"/>
</dbReference>
<evidence type="ECO:0000313" key="3">
    <source>
        <dbReference type="WBParaSite" id="nOo.2.0.1.t09859-RA"/>
    </source>
</evidence>
<protein>
    <submittedName>
        <fullName evidence="3">Protein kinase domain-containing protein</fullName>
    </submittedName>
</protein>
<dbReference type="SUPFAM" id="SSF56112">
    <property type="entry name" value="Protein kinase-like (PK-like)"/>
    <property type="match status" value="1"/>
</dbReference>
<reference evidence="1 2" key="2">
    <citation type="submission" date="2018-08" db="EMBL/GenBank/DDBJ databases">
        <authorList>
            <person name="Laetsch R D."/>
            <person name="Stevens L."/>
            <person name="Kumar S."/>
            <person name="Blaxter L. M."/>
        </authorList>
    </citation>
    <scope>NUCLEOTIDE SEQUENCE [LARGE SCALE GENOMIC DNA]</scope>
</reference>
<reference evidence="3" key="1">
    <citation type="submission" date="2016-06" db="UniProtKB">
        <authorList>
            <consortium name="WormBaseParasite"/>
        </authorList>
    </citation>
    <scope>IDENTIFICATION</scope>
</reference>
<gene>
    <name evidence="1" type="ORF">NOO_LOCUS9859</name>
</gene>
<evidence type="ECO:0000313" key="2">
    <source>
        <dbReference type="Proteomes" id="UP000271087"/>
    </source>
</evidence>
<evidence type="ECO:0000313" key="1">
    <source>
        <dbReference type="EMBL" id="VDM93537.1"/>
    </source>
</evidence>
<dbReference type="Gene3D" id="3.30.200.20">
    <property type="entry name" value="Phosphorylase Kinase, domain 1"/>
    <property type="match status" value="1"/>
</dbReference>
<dbReference type="STRING" id="42157.A0A182EP06"/>
<proteinExistence type="predicted"/>
<dbReference type="OrthoDB" id="5979581at2759"/>
<sequence length="97" mass="10683">MGDEDEIPDFRPGKYLLNPRKILAYSNCKEVSIGSMAKDKNERSKSLNDVIYVIHGQWKIVEKIGAGGCGAVYEVIHVKRKNFTAALKVGDICAAVT</sequence>
<keyword evidence="2" id="KW-1185">Reference proteome</keyword>
<name>A0A182EP06_ONCOC</name>
<dbReference type="InterPro" id="IPR011009">
    <property type="entry name" value="Kinase-like_dom_sf"/>
</dbReference>
<dbReference type="AlphaFoldDB" id="A0A182EP06"/>
<dbReference type="Proteomes" id="UP000271087">
    <property type="component" value="Unassembled WGS sequence"/>
</dbReference>
<dbReference type="WBParaSite" id="nOo.2.0.1.t09859-RA">
    <property type="protein sequence ID" value="nOo.2.0.1.t09859-RA"/>
    <property type="gene ID" value="nOo.2.0.1.g09859"/>
</dbReference>